<protein>
    <submittedName>
        <fullName evidence="2">Uncharacterized protein</fullName>
    </submittedName>
</protein>
<name>A0AAX4Q5D2_9CAUD</name>
<evidence type="ECO:0000256" key="1">
    <source>
        <dbReference type="SAM" id="Phobius"/>
    </source>
</evidence>
<keyword evidence="1" id="KW-0812">Transmembrane</keyword>
<reference evidence="2 3" key="1">
    <citation type="submission" date="2024-04" db="EMBL/GenBank/DDBJ databases">
        <authorList>
            <person name="Wojcicki M."/>
            <person name="Srednicka P."/>
            <person name="Shymialevich D."/>
            <person name="Sokolowska B."/>
        </authorList>
    </citation>
    <scope>NUCLEOTIDE SEQUENCE [LARGE SCALE GENOMIC DNA]</scope>
</reference>
<gene>
    <name evidence="2" type="ORF">U7154_000025</name>
</gene>
<evidence type="ECO:0000313" key="3">
    <source>
        <dbReference type="Proteomes" id="UP001437386"/>
    </source>
</evidence>
<dbReference type="EMBL" id="PP579741">
    <property type="protein sequence ID" value="XAG95792.1"/>
    <property type="molecule type" value="Genomic_DNA"/>
</dbReference>
<keyword evidence="1" id="KW-1133">Transmembrane helix</keyword>
<feature type="transmembrane region" description="Helical" evidence="1">
    <location>
        <begin position="7"/>
        <end position="23"/>
    </location>
</feature>
<proteinExistence type="predicted"/>
<evidence type="ECO:0000313" key="2">
    <source>
        <dbReference type="EMBL" id="XAG95792.1"/>
    </source>
</evidence>
<feature type="transmembrane region" description="Helical" evidence="1">
    <location>
        <begin position="29"/>
        <end position="48"/>
    </location>
</feature>
<sequence length="54" mass="5955">MTKLEKAAILLMLIGVVVSIFVNPLKLAFIISMICVAAGWICVICQQIKGRKHE</sequence>
<keyword evidence="1" id="KW-0472">Membrane</keyword>
<dbReference type="Proteomes" id="UP001437386">
    <property type="component" value="Segment"/>
</dbReference>
<organism evidence="2 3">
    <name type="scientific">Enterobacter phage KKP_3711</name>
    <dbReference type="NCBI Taxonomy" id="3109398"/>
    <lineage>
        <taxon>Viruses</taxon>
        <taxon>Duplodnaviria</taxon>
        <taxon>Heunggongvirae</taxon>
        <taxon>Uroviricota</taxon>
        <taxon>Caudoviricetes</taxon>
        <taxon>Demerecviridae</taxon>
        <taxon>Markadamsvirinae</taxon>
    </lineage>
</organism>
<accession>A0AAX4Q5D2</accession>
<keyword evidence="3" id="KW-1185">Reference proteome</keyword>